<evidence type="ECO:0000313" key="4">
    <source>
        <dbReference type="EMBL" id="CAD5219605.1"/>
    </source>
</evidence>
<protein>
    <submittedName>
        <fullName evidence="4">(pine wood nematode) hypothetical protein</fullName>
    </submittedName>
    <submittedName>
        <fullName evidence="7">Peptidase A1 domain-containing protein</fullName>
    </submittedName>
</protein>
<dbReference type="Proteomes" id="UP000095284">
    <property type="component" value="Unplaced"/>
</dbReference>
<dbReference type="Proteomes" id="UP000659654">
    <property type="component" value="Unassembled WGS sequence"/>
</dbReference>
<proteinExistence type="inferred from homology"/>
<comment type="similarity">
    <text evidence="1">Belongs to the peptidase A1 family.</text>
</comment>
<dbReference type="Gene3D" id="2.40.70.10">
    <property type="entry name" value="Acid Proteases"/>
    <property type="match status" value="2"/>
</dbReference>
<dbReference type="EMBL" id="CAJFDI010000003">
    <property type="protein sequence ID" value="CAD5219605.1"/>
    <property type="molecule type" value="Genomic_DNA"/>
</dbReference>
<dbReference type="Pfam" id="PF00026">
    <property type="entry name" value="Asp"/>
    <property type="match status" value="1"/>
</dbReference>
<dbReference type="PANTHER" id="PTHR47966">
    <property type="entry name" value="BETA-SITE APP-CLEAVING ENZYME, ISOFORM A-RELATED"/>
    <property type="match status" value="1"/>
</dbReference>
<dbReference type="InterPro" id="IPR021109">
    <property type="entry name" value="Peptidase_aspartic_dom_sf"/>
</dbReference>
<gene>
    <name evidence="4" type="ORF">BXYJ_LOCUS5762</name>
</gene>
<dbReference type="SUPFAM" id="SSF50630">
    <property type="entry name" value="Acid proteases"/>
    <property type="match status" value="1"/>
</dbReference>
<dbReference type="PROSITE" id="PS51767">
    <property type="entry name" value="PEPTIDASE_A1"/>
    <property type="match status" value="1"/>
</dbReference>
<reference evidence="7" key="1">
    <citation type="submission" date="2016-11" db="UniProtKB">
        <authorList>
            <consortium name="WormBaseParasite"/>
        </authorList>
    </citation>
    <scope>IDENTIFICATION</scope>
</reference>
<dbReference type="InterPro" id="IPR001461">
    <property type="entry name" value="Aspartic_peptidase_A1"/>
</dbReference>
<evidence type="ECO:0000313" key="7">
    <source>
        <dbReference type="WBParaSite" id="BXY_0307200.1"/>
    </source>
</evidence>
<dbReference type="InterPro" id="IPR033121">
    <property type="entry name" value="PEPTIDASE_A1"/>
</dbReference>
<feature type="domain" description="Peptidase A1" evidence="3">
    <location>
        <begin position="36"/>
        <end position="371"/>
    </location>
</feature>
<dbReference type="SMR" id="A0A1I7RQS7"/>
<dbReference type="PANTHER" id="PTHR47966:SF51">
    <property type="entry name" value="BETA-SITE APP-CLEAVING ENZYME, ISOFORM A-RELATED"/>
    <property type="match status" value="1"/>
</dbReference>
<organism evidence="5 7">
    <name type="scientific">Bursaphelenchus xylophilus</name>
    <name type="common">Pinewood nematode worm</name>
    <name type="synonym">Aphelenchoides xylophilus</name>
    <dbReference type="NCBI Taxonomy" id="6326"/>
    <lineage>
        <taxon>Eukaryota</taxon>
        <taxon>Metazoa</taxon>
        <taxon>Ecdysozoa</taxon>
        <taxon>Nematoda</taxon>
        <taxon>Chromadorea</taxon>
        <taxon>Rhabditida</taxon>
        <taxon>Tylenchina</taxon>
        <taxon>Tylenchomorpha</taxon>
        <taxon>Aphelenchoidea</taxon>
        <taxon>Aphelenchoididae</taxon>
        <taxon>Bursaphelenchus</taxon>
    </lineage>
</organism>
<evidence type="ECO:0000256" key="2">
    <source>
        <dbReference type="SAM" id="SignalP"/>
    </source>
</evidence>
<keyword evidence="6" id="KW-1185">Reference proteome</keyword>
<dbReference type="GO" id="GO:0006508">
    <property type="term" value="P:proteolysis"/>
    <property type="evidence" value="ECO:0007669"/>
    <property type="project" value="InterPro"/>
</dbReference>
<dbReference type="AlphaFoldDB" id="A0A1I7RQS7"/>
<evidence type="ECO:0000313" key="6">
    <source>
        <dbReference type="Proteomes" id="UP000659654"/>
    </source>
</evidence>
<accession>A0A1I7RQS7</accession>
<dbReference type="WBParaSite" id="BXY_0307200.1">
    <property type="protein sequence ID" value="BXY_0307200.1"/>
    <property type="gene ID" value="BXY_0307200"/>
</dbReference>
<reference evidence="4" key="2">
    <citation type="submission" date="2020-09" db="EMBL/GenBank/DDBJ databases">
        <authorList>
            <person name="Kikuchi T."/>
        </authorList>
    </citation>
    <scope>NUCLEOTIDE SEQUENCE</scope>
    <source>
        <strain evidence="4">Ka4C1</strain>
    </source>
</reference>
<sequence>MKIFLLISSLLLLQTLDCIEIRLTRLPDSLHDRNAYVGEVSVGKPGQDFNVEFDLQSSDLWVPDCDFEADHDEINKTNISETEVEAKMCANKNTFDTKSSETYIKGSGPNVFRFLCSVVVTYTAHDTFRPGPHYKRSPAAKNFKFAIANRFPPCYPSMKYDGVFGLWPKSAIKGGVPIPQLWDRGVITEPMITIFLLMPNKNNLFDGLITLGALDKRRCERPTEFVKVDMDEGWVFSAPTFAIDGHTMQRSLSLTATIDQSTDFFYVPEEILTFIVNAVGQHGKDPETGLYIVNKKSIQITFSSTHFTVSIDSSELLDPYPKNAIYRLLRVRVTGPAATTSFVFGTPFFSKHCVVLNYEGRMAFPKKIGVQ</sequence>
<keyword evidence="2" id="KW-0732">Signal</keyword>
<dbReference type="OrthoDB" id="5853681at2759"/>
<feature type="signal peptide" evidence="2">
    <location>
        <begin position="1"/>
        <end position="18"/>
    </location>
</feature>
<dbReference type="GO" id="GO:0004190">
    <property type="term" value="F:aspartic-type endopeptidase activity"/>
    <property type="evidence" value="ECO:0007669"/>
    <property type="project" value="InterPro"/>
</dbReference>
<name>A0A1I7RQS7_BURXY</name>
<dbReference type="PRINTS" id="PR00792">
    <property type="entry name" value="PEPSIN"/>
</dbReference>
<dbReference type="GO" id="GO:0005764">
    <property type="term" value="C:lysosome"/>
    <property type="evidence" value="ECO:0007669"/>
    <property type="project" value="TreeGrafter"/>
</dbReference>
<dbReference type="EMBL" id="CAJFCV020000003">
    <property type="protein sequence ID" value="CAG9105039.1"/>
    <property type="molecule type" value="Genomic_DNA"/>
</dbReference>
<evidence type="ECO:0000256" key="1">
    <source>
        <dbReference type="ARBA" id="ARBA00007447"/>
    </source>
</evidence>
<dbReference type="InterPro" id="IPR034164">
    <property type="entry name" value="Pepsin-like_dom"/>
</dbReference>
<dbReference type="eggNOG" id="KOG1339">
    <property type="taxonomic scope" value="Eukaryota"/>
</dbReference>
<evidence type="ECO:0000259" key="3">
    <source>
        <dbReference type="PROSITE" id="PS51767"/>
    </source>
</evidence>
<dbReference type="CDD" id="cd05471">
    <property type="entry name" value="pepsin_like"/>
    <property type="match status" value="1"/>
</dbReference>
<feature type="chain" id="PRO_5035359321" evidence="2">
    <location>
        <begin position="19"/>
        <end position="371"/>
    </location>
</feature>
<dbReference type="Proteomes" id="UP000582659">
    <property type="component" value="Unassembled WGS sequence"/>
</dbReference>
<evidence type="ECO:0000313" key="5">
    <source>
        <dbReference type="Proteomes" id="UP000095284"/>
    </source>
</evidence>